<evidence type="ECO:0000313" key="1">
    <source>
        <dbReference type="EMBL" id="GAA1701351.1"/>
    </source>
</evidence>
<evidence type="ECO:0000313" key="2">
    <source>
        <dbReference type="Proteomes" id="UP001500618"/>
    </source>
</evidence>
<reference evidence="2" key="1">
    <citation type="journal article" date="2019" name="Int. J. Syst. Evol. Microbiol.">
        <title>The Global Catalogue of Microorganisms (GCM) 10K type strain sequencing project: providing services to taxonomists for standard genome sequencing and annotation.</title>
        <authorList>
            <consortium name="The Broad Institute Genomics Platform"/>
            <consortium name="The Broad Institute Genome Sequencing Center for Infectious Disease"/>
            <person name="Wu L."/>
            <person name="Ma J."/>
        </authorList>
    </citation>
    <scope>NUCLEOTIDE SEQUENCE [LARGE SCALE GENOMIC DNA]</scope>
    <source>
        <strain evidence="2">JCM 14718</strain>
    </source>
</reference>
<keyword evidence="2" id="KW-1185">Reference proteome</keyword>
<dbReference type="EMBL" id="BAAANY010000023">
    <property type="protein sequence ID" value="GAA1701351.1"/>
    <property type="molecule type" value="Genomic_DNA"/>
</dbReference>
<dbReference type="SUPFAM" id="SSF55608">
    <property type="entry name" value="Homing endonucleases"/>
    <property type="match status" value="1"/>
</dbReference>
<gene>
    <name evidence="1" type="ORF">GCM10009765_58660</name>
</gene>
<comment type="caution">
    <text evidence="1">The sequence shown here is derived from an EMBL/GenBank/DDBJ whole genome shotgun (WGS) entry which is preliminary data.</text>
</comment>
<proteinExistence type="predicted"/>
<dbReference type="InterPro" id="IPR027434">
    <property type="entry name" value="Homing_endonucl"/>
</dbReference>
<evidence type="ECO:0008006" key="3">
    <source>
        <dbReference type="Google" id="ProtNLM"/>
    </source>
</evidence>
<sequence>MNSYHAAWLAALIEGEGWVGRRAIQIEMADQDVVERAAEIMKSKSVRTRVRGGNKRTWRADVYGETAIQVMRDVLPYMGIRRAAKMRDSLDETRD</sequence>
<organism evidence="1 2">
    <name type="scientific">Fodinicola feengrottensis</name>
    <dbReference type="NCBI Taxonomy" id="435914"/>
    <lineage>
        <taxon>Bacteria</taxon>
        <taxon>Bacillati</taxon>
        <taxon>Actinomycetota</taxon>
        <taxon>Actinomycetes</taxon>
        <taxon>Mycobacteriales</taxon>
        <taxon>Fodinicola</taxon>
    </lineage>
</organism>
<dbReference type="Proteomes" id="UP001500618">
    <property type="component" value="Unassembled WGS sequence"/>
</dbReference>
<protein>
    <recommendedName>
        <fullName evidence="3">Homing endonuclease LAGLIDADG domain-containing protein</fullName>
    </recommendedName>
</protein>
<dbReference type="RefSeq" id="WP_163571083.1">
    <property type="nucleotide sequence ID" value="NZ_BAAANY010000023.1"/>
</dbReference>
<name>A0ABP4UCY5_9ACTN</name>
<accession>A0ABP4UCY5</accession>